<evidence type="ECO:0000256" key="2">
    <source>
        <dbReference type="ARBA" id="ARBA00022737"/>
    </source>
</evidence>
<dbReference type="GO" id="GO:0051301">
    <property type="term" value="P:cell division"/>
    <property type="evidence" value="ECO:0007669"/>
    <property type="project" value="UniProtKB-KW"/>
</dbReference>
<keyword evidence="1" id="KW-0132">Cell division</keyword>
<dbReference type="InterPro" id="IPR019734">
    <property type="entry name" value="TPR_rpt"/>
</dbReference>
<proteinExistence type="predicted"/>
<feature type="compositionally biased region" description="Low complexity" evidence="8">
    <location>
        <begin position="51"/>
        <end position="67"/>
    </location>
</feature>
<dbReference type="PROSITE" id="PS50005">
    <property type="entry name" value="TPR"/>
    <property type="match status" value="3"/>
</dbReference>
<dbReference type="GO" id="GO:0005680">
    <property type="term" value="C:anaphase-promoting complex"/>
    <property type="evidence" value="ECO:0007669"/>
    <property type="project" value="InterPro"/>
</dbReference>
<gene>
    <name evidence="10" type="ORF">FIBSPDRAFT_915794</name>
</gene>
<evidence type="ECO:0000256" key="5">
    <source>
        <dbReference type="ARBA" id="ARBA00022803"/>
    </source>
</evidence>
<dbReference type="Proteomes" id="UP000076532">
    <property type="component" value="Unassembled WGS sequence"/>
</dbReference>
<dbReference type="SMART" id="SM00028">
    <property type="entry name" value="TPR"/>
    <property type="match status" value="6"/>
</dbReference>
<organism evidence="10 11">
    <name type="scientific">Athelia psychrophila</name>
    <dbReference type="NCBI Taxonomy" id="1759441"/>
    <lineage>
        <taxon>Eukaryota</taxon>
        <taxon>Fungi</taxon>
        <taxon>Dikarya</taxon>
        <taxon>Basidiomycota</taxon>
        <taxon>Agaricomycotina</taxon>
        <taxon>Agaricomycetes</taxon>
        <taxon>Agaricomycetidae</taxon>
        <taxon>Atheliales</taxon>
        <taxon>Atheliaceae</taxon>
        <taxon>Athelia</taxon>
    </lineage>
</organism>
<dbReference type="AlphaFoldDB" id="A0A166XBJ6"/>
<reference evidence="10 11" key="1">
    <citation type="journal article" date="2016" name="Mol. Biol. Evol.">
        <title>Comparative Genomics of Early-Diverging Mushroom-Forming Fungi Provides Insights into the Origins of Lignocellulose Decay Capabilities.</title>
        <authorList>
            <person name="Nagy L.G."/>
            <person name="Riley R."/>
            <person name="Tritt A."/>
            <person name="Adam C."/>
            <person name="Daum C."/>
            <person name="Floudas D."/>
            <person name="Sun H."/>
            <person name="Yadav J.S."/>
            <person name="Pangilinan J."/>
            <person name="Larsson K.H."/>
            <person name="Matsuura K."/>
            <person name="Barry K."/>
            <person name="Labutti K."/>
            <person name="Kuo R."/>
            <person name="Ohm R.A."/>
            <person name="Bhattacharya S.S."/>
            <person name="Shirouzu T."/>
            <person name="Yoshinaga Y."/>
            <person name="Martin F.M."/>
            <person name="Grigoriev I.V."/>
            <person name="Hibbett D.S."/>
        </authorList>
    </citation>
    <scope>NUCLEOTIDE SEQUENCE [LARGE SCALE GENOMIC DNA]</scope>
    <source>
        <strain evidence="10 11">CBS 109695</strain>
    </source>
</reference>
<feature type="repeat" description="TPR" evidence="7">
    <location>
        <begin position="397"/>
        <end position="430"/>
    </location>
</feature>
<evidence type="ECO:0000256" key="4">
    <source>
        <dbReference type="ARBA" id="ARBA00022786"/>
    </source>
</evidence>
<evidence type="ECO:0000256" key="1">
    <source>
        <dbReference type="ARBA" id="ARBA00022618"/>
    </source>
</evidence>
<feature type="repeat" description="TPR" evidence="7">
    <location>
        <begin position="363"/>
        <end position="396"/>
    </location>
</feature>
<keyword evidence="2" id="KW-0677">Repeat</keyword>
<dbReference type="Pfam" id="PF13432">
    <property type="entry name" value="TPR_16"/>
    <property type="match status" value="1"/>
</dbReference>
<dbReference type="STRING" id="436010.A0A166XBJ6"/>
<dbReference type="PANTHER" id="PTHR12558:SF10">
    <property type="entry name" value="CELL DIVISION CYCLE PROTEIN 23 HOMOLOG"/>
    <property type="match status" value="1"/>
</dbReference>
<dbReference type="InterPro" id="IPR007192">
    <property type="entry name" value="APC8"/>
</dbReference>
<accession>A0A166XBJ6</accession>
<keyword evidence="4" id="KW-0833">Ubl conjugation pathway</keyword>
<protein>
    <submittedName>
        <fullName evidence="10">TPR-like protein</fullName>
    </submittedName>
</protein>
<keyword evidence="11" id="KW-1185">Reference proteome</keyword>
<dbReference type="EMBL" id="KV417480">
    <property type="protein sequence ID" value="KZP34616.1"/>
    <property type="molecule type" value="Genomic_DNA"/>
</dbReference>
<dbReference type="Pfam" id="PF04049">
    <property type="entry name" value="ANAPC8"/>
    <property type="match status" value="1"/>
</dbReference>
<feature type="domain" description="Cdc23" evidence="9">
    <location>
        <begin position="9"/>
        <end position="302"/>
    </location>
</feature>
<dbReference type="GO" id="GO:0045842">
    <property type="term" value="P:positive regulation of mitotic metaphase/anaphase transition"/>
    <property type="evidence" value="ECO:0007669"/>
    <property type="project" value="TreeGrafter"/>
</dbReference>
<evidence type="ECO:0000256" key="8">
    <source>
        <dbReference type="SAM" id="MobiDB-lite"/>
    </source>
</evidence>
<dbReference type="GO" id="GO:0031145">
    <property type="term" value="P:anaphase-promoting complex-dependent catabolic process"/>
    <property type="evidence" value="ECO:0007669"/>
    <property type="project" value="TreeGrafter"/>
</dbReference>
<dbReference type="Gene3D" id="1.25.40.10">
    <property type="entry name" value="Tetratricopeptide repeat domain"/>
    <property type="match status" value="3"/>
</dbReference>
<sequence length="621" mass="69917">MDSHQVTLLRKSVNDCSERGLFIASKWSSELLLSIPLTKRGQVSSAHEHTFSTSTPARSRSPRPSLSFVDPSPAPTPLRAVPVTPSPHPAVTDLHVESQAELGREAELEARDTDSLAVARACIGAREFLRAVHILKDRQSAKARFVSLYGQFLASEKKALQDWHKLDNKRHQPPVPSNVSLLELLEQVKNATNPWLLFLKALFLCGLKRREEAMESALVSIAGYPWNWSAWTLLGSCIGDGEELSSLLPLLPLPANHPLVQMFQVKTLNELHNPSDNELAICDGLLGDNCFPESLWVMSLRACVLYHLHDFGHAEVQFEKILQLDPYRIDDIDVFSNILYVTDNKLKLSRLAHEFLALDKDRPEVCCLVGNHYSLRAEHEKAVKYFRRATQLDHTYLSAWTLMGHEYVEMKNSHAAIEAYRRAVDVNRKDYRAWYGLGQAYELLNMHQYALHYYQHATALRPYDVRLWQAQGMCYEEIGRLREAIECLKRALIGADPHETSINLKLAKLHNDLEEFSEAAAYHRRVVEVCRANGRPVPDYAKSSLYVARNYLTTGGDIALAHEYLEQVAASNSEEVGQATELLKQAKNLITMDAGAHEKGPHDANPTSEAHKGGERSLATD</sequence>
<feature type="region of interest" description="Disordered" evidence="8">
    <location>
        <begin position="595"/>
        <end position="621"/>
    </location>
</feature>
<dbReference type="PANTHER" id="PTHR12558">
    <property type="entry name" value="CELL DIVISION CYCLE 16,23,27"/>
    <property type="match status" value="1"/>
</dbReference>
<dbReference type="SUPFAM" id="SSF48452">
    <property type="entry name" value="TPR-like"/>
    <property type="match status" value="2"/>
</dbReference>
<keyword evidence="3" id="KW-0498">Mitosis</keyword>
<evidence type="ECO:0000256" key="3">
    <source>
        <dbReference type="ARBA" id="ARBA00022776"/>
    </source>
</evidence>
<dbReference type="Pfam" id="PF13181">
    <property type="entry name" value="TPR_8"/>
    <property type="match status" value="1"/>
</dbReference>
<dbReference type="GO" id="GO:0016567">
    <property type="term" value="P:protein ubiquitination"/>
    <property type="evidence" value="ECO:0007669"/>
    <property type="project" value="TreeGrafter"/>
</dbReference>
<keyword evidence="5 7" id="KW-0802">TPR repeat</keyword>
<evidence type="ECO:0000259" key="9">
    <source>
        <dbReference type="Pfam" id="PF04049"/>
    </source>
</evidence>
<feature type="repeat" description="TPR" evidence="7">
    <location>
        <begin position="431"/>
        <end position="464"/>
    </location>
</feature>
<keyword evidence="6" id="KW-0131">Cell cycle</keyword>
<dbReference type="OrthoDB" id="10262026at2759"/>
<feature type="region of interest" description="Disordered" evidence="8">
    <location>
        <begin position="44"/>
        <end position="76"/>
    </location>
</feature>
<name>A0A166XBJ6_9AGAM</name>
<evidence type="ECO:0000313" key="10">
    <source>
        <dbReference type="EMBL" id="KZP34616.1"/>
    </source>
</evidence>
<evidence type="ECO:0000256" key="7">
    <source>
        <dbReference type="PROSITE-ProRule" id="PRU00339"/>
    </source>
</evidence>
<evidence type="ECO:0000256" key="6">
    <source>
        <dbReference type="ARBA" id="ARBA00023306"/>
    </source>
</evidence>
<evidence type="ECO:0000313" key="11">
    <source>
        <dbReference type="Proteomes" id="UP000076532"/>
    </source>
</evidence>
<dbReference type="InterPro" id="IPR011990">
    <property type="entry name" value="TPR-like_helical_dom_sf"/>
</dbReference>